<comment type="caution">
    <text evidence="3">The sequence shown here is derived from an EMBL/GenBank/DDBJ whole genome shotgun (WGS) entry which is preliminary data.</text>
</comment>
<dbReference type="CDD" id="cd05563">
    <property type="entry name" value="PTS_IIB_ascorbate"/>
    <property type="match status" value="1"/>
</dbReference>
<dbReference type="RefSeq" id="WP_154460066.1">
    <property type="nucleotide sequence ID" value="NZ_JAQYTQ010000044.1"/>
</dbReference>
<keyword evidence="1" id="KW-0808">Transferase</keyword>
<dbReference type="PROSITE" id="PS51099">
    <property type="entry name" value="PTS_EIIB_TYPE_2"/>
    <property type="match status" value="1"/>
</dbReference>
<reference evidence="3 4" key="1">
    <citation type="submission" date="2019-08" db="EMBL/GenBank/DDBJ databases">
        <title>In-depth cultivation of the pig gut microbiome towards novel bacterial diversity and tailored functional studies.</title>
        <authorList>
            <person name="Wylensek D."/>
            <person name="Hitch T.C.A."/>
            <person name="Clavel T."/>
        </authorList>
    </citation>
    <scope>NUCLEOTIDE SEQUENCE [LARGE SCALE GENOMIC DNA]</scope>
    <source>
        <strain evidence="3 4">LKV-178-WT-2G</strain>
    </source>
</reference>
<accession>A0A7X2N316</accession>
<evidence type="ECO:0000259" key="2">
    <source>
        <dbReference type="PROSITE" id="PS51099"/>
    </source>
</evidence>
<name>A0A7X2N316_9FIRM</name>
<sequence>MAIRSIMCCCGQGLGSSMIVSMNVEKALKNLGITGVSVDHTSLNEISPDLADLFVVGFDLAPQMTAYPNKIVLNQLMDMNEITTKLKEVFDKQ</sequence>
<dbReference type="EMBL" id="VUMM01000008">
    <property type="protein sequence ID" value="MSS01530.1"/>
    <property type="molecule type" value="Genomic_DNA"/>
</dbReference>
<keyword evidence="3" id="KW-0762">Sugar transport</keyword>
<dbReference type="InterPro" id="IPR013011">
    <property type="entry name" value="PTS_EIIB_2"/>
</dbReference>
<dbReference type="AlphaFoldDB" id="A0A7X2N316"/>
<dbReference type="Pfam" id="PF02302">
    <property type="entry name" value="PTS_IIB"/>
    <property type="match status" value="1"/>
</dbReference>
<proteinExistence type="predicted"/>
<feature type="domain" description="PTS EIIB type-2" evidence="2">
    <location>
        <begin position="4"/>
        <end position="93"/>
    </location>
</feature>
<dbReference type="GO" id="GO:0008982">
    <property type="term" value="F:protein-N(PI)-phosphohistidine-sugar phosphotransferase activity"/>
    <property type="evidence" value="ECO:0007669"/>
    <property type="project" value="InterPro"/>
</dbReference>
<dbReference type="GO" id="GO:0009401">
    <property type="term" value="P:phosphoenolpyruvate-dependent sugar phosphotransferase system"/>
    <property type="evidence" value="ECO:0007669"/>
    <property type="project" value="InterPro"/>
</dbReference>
<dbReference type="InterPro" id="IPR036095">
    <property type="entry name" value="PTS_EIIB-like_sf"/>
</dbReference>
<dbReference type="Gene3D" id="3.40.50.2300">
    <property type="match status" value="1"/>
</dbReference>
<evidence type="ECO:0000256" key="1">
    <source>
        <dbReference type="ARBA" id="ARBA00022679"/>
    </source>
</evidence>
<evidence type="ECO:0000313" key="4">
    <source>
        <dbReference type="Proteomes" id="UP000470082"/>
    </source>
</evidence>
<keyword evidence="4" id="KW-1185">Reference proteome</keyword>
<gene>
    <name evidence="3" type="ORF">FYJ50_05365</name>
</gene>
<evidence type="ECO:0000313" key="3">
    <source>
        <dbReference type="EMBL" id="MSS01530.1"/>
    </source>
</evidence>
<organism evidence="3 4">
    <name type="scientific">Floccifex porci</name>
    <dbReference type="NCBI Taxonomy" id="2606629"/>
    <lineage>
        <taxon>Bacteria</taxon>
        <taxon>Bacillati</taxon>
        <taxon>Bacillota</taxon>
        <taxon>Erysipelotrichia</taxon>
        <taxon>Erysipelotrichales</taxon>
        <taxon>Erysipelotrichaceae</taxon>
        <taxon>Floccifex</taxon>
    </lineage>
</organism>
<dbReference type="SUPFAM" id="SSF52794">
    <property type="entry name" value="PTS system IIB component-like"/>
    <property type="match status" value="1"/>
</dbReference>
<dbReference type="InterPro" id="IPR003501">
    <property type="entry name" value="PTS_EIIB_2/3"/>
</dbReference>
<keyword evidence="3" id="KW-0813">Transport</keyword>
<protein>
    <submittedName>
        <fullName evidence="3">PTS sugar transporter subunit IIB</fullName>
    </submittedName>
</protein>
<dbReference type="Proteomes" id="UP000470082">
    <property type="component" value="Unassembled WGS sequence"/>
</dbReference>